<proteinExistence type="inferred from homology"/>
<dbReference type="PANTHER" id="PTHR12941">
    <property type="entry name" value="ER MEMBRANE PROTEIN COMPLEX"/>
    <property type="match status" value="1"/>
</dbReference>
<evidence type="ECO:0000313" key="3">
    <source>
        <dbReference type="EMBL" id="KAK2075850.1"/>
    </source>
</evidence>
<comment type="caution">
    <text evidence="3">The sequence shown here is derived from an EMBL/GenBank/DDBJ whole genome shotgun (WGS) entry which is preliminary data.</text>
</comment>
<dbReference type="AlphaFoldDB" id="A0AAD9IEZ6"/>
<dbReference type="Gene3D" id="3.40.140.10">
    <property type="entry name" value="Cytidine Deaminase, domain 2"/>
    <property type="match status" value="1"/>
</dbReference>
<sequence length="203" mass="21647">MPHTIERTALLKILLHAIKYPAFGVNGVLIGKMDKGSVTAVDAVPFVHNYLSLVPAFEAALCQVDAHVKASGGKLQLVGYYQANEHSKDTQLSGAGKQLAAKLAALYPGAIALVLDNAGLTELLRAEDGKAAAPALFKLHTPDGRGGWALETGAEALKLHAAGLVPQLEQYMAEGRHRKLADFEDHLDDVSLDWLNLTLIPAQ</sequence>
<evidence type="ECO:0000256" key="1">
    <source>
        <dbReference type="ARBA" id="ARBA00007461"/>
    </source>
</evidence>
<dbReference type="InterPro" id="IPR037518">
    <property type="entry name" value="MPN"/>
</dbReference>
<keyword evidence="4" id="KW-1185">Reference proteome</keyword>
<reference evidence="3" key="1">
    <citation type="submission" date="2021-01" db="EMBL/GenBank/DDBJ databases">
        <authorList>
            <person name="Eckstrom K.M.E."/>
        </authorList>
    </citation>
    <scope>NUCLEOTIDE SEQUENCE</scope>
    <source>
        <strain evidence="3">UVCC 0001</strain>
    </source>
</reference>
<dbReference type="Proteomes" id="UP001255856">
    <property type="component" value="Unassembled WGS sequence"/>
</dbReference>
<accession>A0AAD9IEZ6</accession>
<dbReference type="CDD" id="cd08060">
    <property type="entry name" value="MPN_UPF0172"/>
    <property type="match status" value="1"/>
</dbReference>
<dbReference type="EMBL" id="JASFZW010000013">
    <property type="protein sequence ID" value="KAK2075850.1"/>
    <property type="molecule type" value="Genomic_DNA"/>
</dbReference>
<protein>
    <recommendedName>
        <fullName evidence="2">MPN domain-containing protein</fullName>
    </recommendedName>
</protein>
<dbReference type="PROSITE" id="PS50249">
    <property type="entry name" value="MPN"/>
    <property type="match status" value="1"/>
</dbReference>
<gene>
    <name evidence="3" type="ORF">QBZ16_001591</name>
</gene>
<organism evidence="3 4">
    <name type="scientific">Prototheca wickerhamii</name>
    <dbReference type="NCBI Taxonomy" id="3111"/>
    <lineage>
        <taxon>Eukaryota</taxon>
        <taxon>Viridiplantae</taxon>
        <taxon>Chlorophyta</taxon>
        <taxon>core chlorophytes</taxon>
        <taxon>Trebouxiophyceae</taxon>
        <taxon>Chlorellales</taxon>
        <taxon>Chlorellaceae</taxon>
        <taxon>Prototheca</taxon>
    </lineage>
</organism>
<dbReference type="Pfam" id="PF03665">
    <property type="entry name" value="UPF0172"/>
    <property type="match status" value="1"/>
</dbReference>
<feature type="domain" description="MPN" evidence="2">
    <location>
        <begin position="3"/>
        <end position="133"/>
    </location>
</feature>
<dbReference type="GO" id="GO:0072546">
    <property type="term" value="C:EMC complex"/>
    <property type="evidence" value="ECO:0007669"/>
    <property type="project" value="InterPro"/>
</dbReference>
<dbReference type="PANTHER" id="PTHR12941:SF10">
    <property type="entry name" value="ER MEMBRANE PROTEIN COMPLEX SUBUNIT 8_9 HOMOLOG"/>
    <property type="match status" value="1"/>
</dbReference>
<comment type="similarity">
    <text evidence="1">Belongs to the EMC8/EMC9 family.</text>
</comment>
<dbReference type="InterPro" id="IPR005366">
    <property type="entry name" value="EMC8/9"/>
</dbReference>
<evidence type="ECO:0000313" key="4">
    <source>
        <dbReference type="Proteomes" id="UP001255856"/>
    </source>
</evidence>
<name>A0AAD9IEZ6_PROWI</name>
<evidence type="ECO:0000259" key="2">
    <source>
        <dbReference type="PROSITE" id="PS50249"/>
    </source>
</evidence>